<evidence type="ECO:0000259" key="2">
    <source>
        <dbReference type="PROSITE" id="PS50097"/>
    </source>
</evidence>
<protein>
    <recommendedName>
        <fullName evidence="2">BTB domain-containing protein</fullName>
    </recommendedName>
</protein>
<dbReference type="Proteomes" id="UP001164929">
    <property type="component" value="Chromosome 10"/>
</dbReference>
<dbReference type="Gene3D" id="3.30.710.10">
    <property type="entry name" value="Potassium Channel Kv1.1, Chain A"/>
    <property type="match status" value="1"/>
</dbReference>
<accession>A0AAD6MAJ8</accession>
<dbReference type="SMART" id="SM00225">
    <property type="entry name" value="BTB"/>
    <property type="match status" value="1"/>
</dbReference>
<dbReference type="EMBL" id="JAQIZT010000010">
    <property type="protein sequence ID" value="KAJ6981792.1"/>
    <property type="molecule type" value="Genomic_DNA"/>
</dbReference>
<gene>
    <name evidence="3" type="ORF">NC653_025019</name>
</gene>
<comment type="pathway">
    <text evidence="1">Protein modification; protein ubiquitination.</text>
</comment>
<dbReference type="CDD" id="cd18352">
    <property type="entry name" value="BTB_POZ_ARIA_plant"/>
    <property type="match status" value="1"/>
</dbReference>
<dbReference type="PANTHER" id="PTHR46710:SF1">
    <property type="entry name" value="ARM REPEAT PROTEIN INTERACTING WITH ABF2"/>
    <property type="match status" value="1"/>
</dbReference>
<proteinExistence type="predicted"/>
<dbReference type="InterPro" id="IPR044282">
    <property type="entry name" value="ABAP1/ARIA"/>
</dbReference>
<dbReference type="AlphaFoldDB" id="A0AAD6MAJ8"/>
<dbReference type="FunFam" id="3.30.710.10:FF:000178">
    <property type="entry name" value="Armadillo/beta-catenin repeat family protein"/>
    <property type="match status" value="1"/>
</dbReference>
<dbReference type="PANTHER" id="PTHR46710">
    <property type="entry name" value="ARM REPEAT PROTEIN INTERACTING WITH ABF2"/>
    <property type="match status" value="1"/>
</dbReference>
<feature type="domain" description="BTB" evidence="2">
    <location>
        <begin position="79"/>
        <end position="146"/>
    </location>
</feature>
<dbReference type="InterPro" id="IPR011333">
    <property type="entry name" value="SKP1/BTB/POZ_sf"/>
</dbReference>
<dbReference type="InterPro" id="IPR000210">
    <property type="entry name" value="BTB/POZ_dom"/>
</dbReference>
<evidence type="ECO:0000313" key="4">
    <source>
        <dbReference type="Proteomes" id="UP001164929"/>
    </source>
</evidence>
<evidence type="ECO:0000313" key="3">
    <source>
        <dbReference type="EMBL" id="KAJ6981792.1"/>
    </source>
</evidence>
<dbReference type="SUPFAM" id="SSF54695">
    <property type="entry name" value="POZ domain"/>
    <property type="match status" value="1"/>
</dbReference>
<organism evidence="3 4">
    <name type="scientific">Populus alba x Populus x berolinensis</name>
    <dbReference type="NCBI Taxonomy" id="444605"/>
    <lineage>
        <taxon>Eukaryota</taxon>
        <taxon>Viridiplantae</taxon>
        <taxon>Streptophyta</taxon>
        <taxon>Embryophyta</taxon>
        <taxon>Tracheophyta</taxon>
        <taxon>Spermatophyta</taxon>
        <taxon>Magnoliopsida</taxon>
        <taxon>eudicotyledons</taxon>
        <taxon>Gunneridae</taxon>
        <taxon>Pentapetalae</taxon>
        <taxon>rosids</taxon>
        <taxon>fabids</taxon>
        <taxon>Malpighiales</taxon>
        <taxon>Salicaceae</taxon>
        <taxon>Saliceae</taxon>
        <taxon>Populus</taxon>
    </lineage>
</organism>
<evidence type="ECO:0000256" key="1">
    <source>
        <dbReference type="ARBA" id="ARBA00004906"/>
    </source>
</evidence>
<name>A0AAD6MAJ8_9ROSI</name>
<dbReference type="Pfam" id="PF00651">
    <property type="entry name" value="BTB"/>
    <property type="match status" value="1"/>
</dbReference>
<dbReference type="PROSITE" id="PS50097">
    <property type="entry name" value="BTB"/>
    <property type="match status" value="1"/>
</dbReference>
<comment type="caution">
    <text evidence="3">The sequence shown here is derived from an EMBL/GenBank/DDBJ whole genome shotgun (WGS) entry which is preliminary data.</text>
</comment>
<keyword evidence="4" id="KW-1185">Reference proteome</keyword>
<sequence length="246" mass="28103">MLNFRKKKNLTIFIYLSAGLDILLGLLGSSSPKQQLDGAIALYRLANKATTLSPVDAAPPSPTPQVYLGEQYVNNATLSDVTFLVEGRRFYAHRICLLASSDAFRAMFDGGYREKDARDIEIPNIRWEVFELMMRFIYTGSVDVTLGIAQDLLRAADQYLLEGLKRLCEYTIAQDITLENISSMYELSEAFHAISLRHRCILFILEQFDKLTDKPRHSQLIHRIIPEIRDYFDKALAKPNQHNSRL</sequence>
<reference evidence="3" key="1">
    <citation type="journal article" date="2023" name="Mol. Ecol. Resour.">
        <title>Chromosome-level genome assembly of a triploid poplar Populus alba 'Berolinensis'.</title>
        <authorList>
            <person name="Chen S."/>
            <person name="Yu Y."/>
            <person name="Wang X."/>
            <person name="Wang S."/>
            <person name="Zhang T."/>
            <person name="Zhou Y."/>
            <person name="He R."/>
            <person name="Meng N."/>
            <person name="Wang Y."/>
            <person name="Liu W."/>
            <person name="Liu Z."/>
            <person name="Liu J."/>
            <person name="Guo Q."/>
            <person name="Huang H."/>
            <person name="Sederoff R.R."/>
            <person name="Wang G."/>
            <person name="Qu G."/>
            <person name="Chen S."/>
        </authorList>
    </citation>
    <scope>NUCLEOTIDE SEQUENCE</scope>
    <source>
        <strain evidence="3">SC-2020</strain>
    </source>
</reference>